<evidence type="ECO:0000256" key="2">
    <source>
        <dbReference type="ARBA" id="ARBA00023125"/>
    </source>
</evidence>
<dbReference type="GO" id="GO:0003677">
    <property type="term" value="F:DNA binding"/>
    <property type="evidence" value="ECO:0007669"/>
    <property type="project" value="UniProtKB-KW"/>
</dbReference>
<dbReference type="PANTHER" id="PTHR38445:SF9">
    <property type="entry name" value="HTH-TYPE TRANSCRIPTIONAL REPRESSOR YTRA"/>
    <property type="match status" value="1"/>
</dbReference>
<dbReference type="SMART" id="SM00345">
    <property type="entry name" value="HTH_GNTR"/>
    <property type="match status" value="1"/>
</dbReference>
<dbReference type="InterPro" id="IPR000524">
    <property type="entry name" value="Tscrpt_reg_HTH_GntR"/>
</dbReference>
<keyword evidence="2" id="KW-0238">DNA-binding</keyword>
<dbReference type="STRING" id="1936003.STSP2_00657"/>
<dbReference type="PANTHER" id="PTHR38445">
    <property type="entry name" value="HTH-TYPE TRANSCRIPTIONAL REPRESSOR YTRA"/>
    <property type="match status" value="1"/>
</dbReference>
<feature type="domain" description="HTH gntR-type" evidence="4">
    <location>
        <begin position="11"/>
        <end position="79"/>
    </location>
</feature>
<name>A0A1U9NHV5_9BACT</name>
<reference evidence="6" key="1">
    <citation type="submission" date="2017-02" db="EMBL/GenBank/DDBJ databases">
        <title>Comparative genomics and description of representatives of a novel lineage of planctomycetes thriving in anoxic sediments.</title>
        <authorList>
            <person name="Spring S."/>
            <person name="Bunk B."/>
            <person name="Sproer C."/>
        </authorList>
    </citation>
    <scope>NUCLEOTIDE SEQUENCE [LARGE SCALE GENOMIC DNA]</scope>
    <source>
        <strain evidence="6">ST-NAGAB-D1</strain>
    </source>
</reference>
<dbReference type="PROSITE" id="PS50949">
    <property type="entry name" value="HTH_GNTR"/>
    <property type="match status" value="1"/>
</dbReference>
<accession>A0A1U9NHV5</accession>
<evidence type="ECO:0000256" key="3">
    <source>
        <dbReference type="ARBA" id="ARBA00023163"/>
    </source>
</evidence>
<gene>
    <name evidence="5" type="primary">ytrA_1</name>
    <name evidence="5" type="ORF">STSP2_00657</name>
</gene>
<dbReference type="InterPro" id="IPR036388">
    <property type="entry name" value="WH-like_DNA-bd_sf"/>
</dbReference>
<keyword evidence="6" id="KW-1185">Reference proteome</keyword>
<evidence type="ECO:0000259" key="4">
    <source>
        <dbReference type="PROSITE" id="PS50949"/>
    </source>
</evidence>
<keyword evidence="1" id="KW-0805">Transcription regulation</keyword>
<dbReference type="Gene3D" id="1.10.10.10">
    <property type="entry name" value="Winged helix-like DNA-binding domain superfamily/Winged helix DNA-binding domain"/>
    <property type="match status" value="1"/>
</dbReference>
<dbReference type="AlphaFoldDB" id="A0A1U9NHV5"/>
<keyword evidence="3" id="KW-0804">Transcription</keyword>
<dbReference type="KEGG" id="alus:STSP2_00657"/>
<dbReference type="CDD" id="cd07377">
    <property type="entry name" value="WHTH_GntR"/>
    <property type="match status" value="1"/>
</dbReference>
<evidence type="ECO:0000313" key="5">
    <source>
        <dbReference type="EMBL" id="AQT67509.1"/>
    </source>
</evidence>
<dbReference type="Pfam" id="PF00392">
    <property type="entry name" value="GntR"/>
    <property type="match status" value="1"/>
</dbReference>
<organism evidence="5 6">
    <name type="scientific">Anaerohalosphaera lusitana</name>
    <dbReference type="NCBI Taxonomy" id="1936003"/>
    <lineage>
        <taxon>Bacteria</taxon>
        <taxon>Pseudomonadati</taxon>
        <taxon>Planctomycetota</taxon>
        <taxon>Phycisphaerae</taxon>
        <taxon>Sedimentisphaerales</taxon>
        <taxon>Anaerohalosphaeraceae</taxon>
        <taxon>Anaerohalosphaera</taxon>
    </lineage>
</organism>
<dbReference type="InterPro" id="IPR036390">
    <property type="entry name" value="WH_DNA-bd_sf"/>
</dbReference>
<evidence type="ECO:0000256" key="1">
    <source>
        <dbReference type="ARBA" id="ARBA00023015"/>
    </source>
</evidence>
<protein>
    <submittedName>
        <fullName evidence="5">HTH-type transcriptional repressor YtrA</fullName>
    </submittedName>
</protein>
<evidence type="ECO:0000313" key="6">
    <source>
        <dbReference type="Proteomes" id="UP000189674"/>
    </source>
</evidence>
<dbReference type="OrthoDB" id="9801546at2"/>
<dbReference type="SUPFAM" id="SSF46785">
    <property type="entry name" value="Winged helix' DNA-binding domain"/>
    <property type="match status" value="1"/>
</dbReference>
<proteinExistence type="predicted"/>
<dbReference type="RefSeq" id="WP_146663985.1">
    <property type="nucleotide sequence ID" value="NZ_CP019791.1"/>
</dbReference>
<dbReference type="Proteomes" id="UP000189674">
    <property type="component" value="Chromosome"/>
</dbReference>
<dbReference type="GO" id="GO:0003700">
    <property type="term" value="F:DNA-binding transcription factor activity"/>
    <property type="evidence" value="ECO:0007669"/>
    <property type="project" value="InterPro"/>
</dbReference>
<sequence length="132" mass="14857">MLLEIDHHSGVPIFRQIVGQVRRQIMVGGLAEGEQLAAVRDLAARLKVNPMTVSKAYSLLEVEGLVERRRGVGVFVARVRKDRLGKMKGELLDGVMDKAAVTAIQLGVSKEDAWDIFEKHYREYDGKSRRKK</sequence>
<dbReference type="EMBL" id="CP019791">
    <property type="protein sequence ID" value="AQT67509.1"/>
    <property type="molecule type" value="Genomic_DNA"/>
</dbReference>